<dbReference type="PANTHER" id="PTHR34072">
    <property type="entry name" value="ENZYMATIC POLYPROTEIN-RELATED"/>
    <property type="match status" value="1"/>
</dbReference>
<dbReference type="InterPro" id="IPR023780">
    <property type="entry name" value="Chromo_domain"/>
</dbReference>
<evidence type="ECO:0000256" key="3">
    <source>
        <dbReference type="ARBA" id="ARBA00022722"/>
    </source>
</evidence>
<dbReference type="EMBL" id="QGNW01000070">
    <property type="protein sequence ID" value="RVX02498.1"/>
    <property type="molecule type" value="Genomic_DNA"/>
</dbReference>
<dbReference type="InterPro" id="IPR000953">
    <property type="entry name" value="Chromo/chromo_shadow_dom"/>
</dbReference>
<evidence type="ECO:0000256" key="5">
    <source>
        <dbReference type="ARBA" id="ARBA00022801"/>
    </source>
</evidence>
<dbReference type="SUPFAM" id="SSF56672">
    <property type="entry name" value="DNA/RNA polymerases"/>
    <property type="match status" value="1"/>
</dbReference>
<dbReference type="InterPro" id="IPR043502">
    <property type="entry name" value="DNA/RNA_pol_sf"/>
</dbReference>
<protein>
    <recommendedName>
        <fullName evidence="7">Chromo domain-containing protein</fullName>
    </recommendedName>
</protein>
<dbReference type="Gene3D" id="2.40.50.40">
    <property type="match status" value="1"/>
</dbReference>
<evidence type="ECO:0000313" key="8">
    <source>
        <dbReference type="EMBL" id="RVW15691.1"/>
    </source>
</evidence>
<dbReference type="InterPro" id="IPR016197">
    <property type="entry name" value="Chromo-like_dom_sf"/>
</dbReference>
<sequence>MLKKDSFEWSGQAEEAFQKLKLAMTHTSEGPIAFFSCALQGKHLYLSTYEKEILALVLAVQKWRPKGHENMVADALSRRQDYMEYHDPLFAIETQHSLAPSGENYSIFKGQLSTLDLAIIPKQMVFHVSLLKKHIGDGKAIQATLPDANMEENGKFPIPQAILDRRVRKKREKVLIHWQGLSPMEAKWEERKLLKNRFPDLTLEDKGAL</sequence>
<organism evidence="8 10">
    <name type="scientific">Vitis vinifera</name>
    <name type="common">Grape</name>
    <dbReference type="NCBI Taxonomy" id="29760"/>
    <lineage>
        <taxon>Eukaryota</taxon>
        <taxon>Viridiplantae</taxon>
        <taxon>Streptophyta</taxon>
        <taxon>Embryophyta</taxon>
        <taxon>Tracheophyta</taxon>
        <taxon>Spermatophyta</taxon>
        <taxon>Magnoliopsida</taxon>
        <taxon>eudicotyledons</taxon>
        <taxon>Gunneridae</taxon>
        <taxon>Pentapetalae</taxon>
        <taxon>rosids</taxon>
        <taxon>Vitales</taxon>
        <taxon>Vitaceae</taxon>
        <taxon>Viteae</taxon>
        <taxon>Vitis</taxon>
    </lineage>
</organism>
<dbReference type="SUPFAM" id="SSF54160">
    <property type="entry name" value="Chromo domain-like"/>
    <property type="match status" value="1"/>
</dbReference>
<accession>A0A438BXE9</accession>
<dbReference type="EMBL" id="QGNW01002597">
    <property type="protein sequence ID" value="RVW15691.1"/>
    <property type="molecule type" value="Genomic_DNA"/>
</dbReference>
<evidence type="ECO:0000313" key="10">
    <source>
        <dbReference type="Proteomes" id="UP000288805"/>
    </source>
</evidence>
<keyword evidence="4" id="KW-0255">Endonuclease</keyword>
<reference evidence="8 10" key="1">
    <citation type="journal article" date="2018" name="PLoS Genet.">
        <title>Population sequencing reveals clonal diversity and ancestral inbreeding in the grapevine cultivar Chardonnay.</title>
        <authorList>
            <person name="Roach M.J."/>
            <person name="Johnson D.L."/>
            <person name="Bohlmann J."/>
            <person name="van Vuuren H.J."/>
            <person name="Jones S.J."/>
            <person name="Pretorius I.S."/>
            <person name="Schmidt S.A."/>
            <person name="Borneman A.R."/>
        </authorList>
    </citation>
    <scope>NUCLEOTIDE SEQUENCE [LARGE SCALE GENOMIC DNA]</scope>
    <source>
        <strain evidence="10">cv. Chardonnay</strain>
        <strain evidence="8">I10V1</strain>
        <tissue evidence="8">Leaf</tissue>
    </source>
</reference>
<keyword evidence="3" id="KW-0540">Nuclease</keyword>
<dbReference type="Pfam" id="PF00385">
    <property type="entry name" value="Chromo"/>
    <property type="match status" value="1"/>
</dbReference>
<keyword evidence="2" id="KW-0548">Nucleotidyltransferase</keyword>
<dbReference type="InterPro" id="IPR041373">
    <property type="entry name" value="RT_RNaseH"/>
</dbReference>
<evidence type="ECO:0000313" key="9">
    <source>
        <dbReference type="EMBL" id="RVX02498.1"/>
    </source>
</evidence>
<proteinExistence type="predicted"/>
<comment type="caution">
    <text evidence="8">The sequence shown here is derived from an EMBL/GenBank/DDBJ whole genome shotgun (WGS) entry which is preliminary data.</text>
</comment>
<dbReference type="GO" id="GO:0016787">
    <property type="term" value="F:hydrolase activity"/>
    <property type="evidence" value="ECO:0007669"/>
    <property type="project" value="UniProtKB-KW"/>
</dbReference>
<dbReference type="Proteomes" id="UP000288805">
    <property type="component" value="Unassembled WGS sequence"/>
</dbReference>
<keyword evidence="5" id="KW-0378">Hydrolase</keyword>
<dbReference type="AlphaFoldDB" id="A0A438BXE9"/>
<keyword evidence="6" id="KW-0695">RNA-directed DNA polymerase</keyword>
<name>A0A438BXE9_VITVI</name>
<evidence type="ECO:0000256" key="6">
    <source>
        <dbReference type="ARBA" id="ARBA00022918"/>
    </source>
</evidence>
<dbReference type="SMART" id="SM00298">
    <property type="entry name" value="CHROMO"/>
    <property type="match status" value="1"/>
</dbReference>
<gene>
    <name evidence="9" type="ORF">CK203_031135</name>
    <name evidence="8" type="ORF">CK203_075283</name>
</gene>
<evidence type="ECO:0000259" key="7">
    <source>
        <dbReference type="SMART" id="SM00298"/>
    </source>
</evidence>
<dbReference type="PANTHER" id="PTHR34072:SF55">
    <property type="entry name" value="DNA_RNA POLYMERASES SUPERFAMILY PROTEIN"/>
    <property type="match status" value="1"/>
</dbReference>
<evidence type="ECO:0000256" key="4">
    <source>
        <dbReference type="ARBA" id="ARBA00022759"/>
    </source>
</evidence>
<dbReference type="GO" id="GO:0003964">
    <property type="term" value="F:RNA-directed DNA polymerase activity"/>
    <property type="evidence" value="ECO:0007669"/>
    <property type="project" value="UniProtKB-KW"/>
</dbReference>
<feature type="domain" description="Chromo" evidence="7">
    <location>
        <begin position="155"/>
        <end position="208"/>
    </location>
</feature>
<keyword evidence="1" id="KW-0808">Transferase</keyword>
<evidence type="ECO:0000256" key="1">
    <source>
        <dbReference type="ARBA" id="ARBA00022679"/>
    </source>
</evidence>
<evidence type="ECO:0000256" key="2">
    <source>
        <dbReference type="ARBA" id="ARBA00022695"/>
    </source>
</evidence>
<dbReference type="GO" id="GO:0004519">
    <property type="term" value="F:endonuclease activity"/>
    <property type="evidence" value="ECO:0007669"/>
    <property type="project" value="UniProtKB-KW"/>
</dbReference>
<dbReference type="Pfam" id="PF17917">
    <property type="entry name" value="RT_RNaseH"/>
    <property type="match status" value="1"/>
</dbReference>